<evidence type="ECO:0000313" key="2">
    <source>
        <dbReference type="Proteomes" id="UP000076858"/>
    </source>
</evidence>
<protein>
    <submittedName>
        <fullName evidence="1">Uncharacterized protein</fullName>
    </submittedName>
</protein>
<evidence type="ECO:0000313" key="1">
    <source>
        <dbReference type="EMBL" id="KZS01448.1"/>
    </source>
</evidence>
<proteinExistence type="predicted"/>
<sequence>MFAVKQNFAADLRVNPPLHMHAVSCTS</sequence>
<comment type="caution">
    <text evidence="1">The sequence shown here is derived from an EMBL/GenBank/DDBJ whole genome shotgun (WGS) entry which is preliminary data.</text>
</comment>
<gene>
    <name evidence="1" type="ORF">APZ42_001891</name>
</gene>
<dbReference type="AlphaFoldDB" id="A0A164INI7"/>
<reference evidence="1 2" key="1">
    <citation type="submission" date="2016-03" db="EMBL/GenBank/DDBJ databases">
        <title>EvidentialGene: Evidence-directed Construction of Genes on Genomes.</title>
        <authorList>
            <person name="Gilbert D.G."/>
            <person name="Choi J.-H."/>
            <person name="Mockaitis K."/>
            <person name="Colbourne J."/>
            <person name="Pfrender M."/>
        </authorList>
    </citation>
    <scope>NUCLEOTIDE SEQUENCE [LARGE SCALE GENOMIC DNA]</scope>
    <source>
        <strain evidence="1 2">Xinb3</strain>
        <tissue evidence="1">Complete organism</tissue>
    </source>
</reference>
<accession>A0A164INI7</accession>
<dbReference type="Proteomes" id="UP000076858">
    <property type="component" value="Unassembled WGS sequence"/>
</dbReference>
<name>A0A164INI7_9CRUS</name>
<keyword evidence="2" id="KW-1185">Reference proteome</keyword>
<organism evidence="1 2">
    <name type="scientific">Daphnia magna</name>
    <dbReference type="NCBI Taxonomy" id="35525"/>
    <lineage>
        <taxon>Eukaryota</taxon>
        <taxon>Metazoa</taxon>
        <taxon>Ecdysozoa</taxon>
        <taxon>Arthropoda</taxon>
        <taxon>Crustacea</taxon>
        <taxon>Branchiopoda</taxon>
        <taxon>Diplostraca</taxon>
        <taxon>Cladocera</taxon>
        <taxon>Anomopoda</taxon>
        <taxon>Daphniidae</taxon>
        <taxon>Daphnia</taxon>
    </lineage>
</organism>
<dbReference type="EMBL" id="LRGB01006843">
    <property type="protein sequence ID" value="KZS01448.1"/>
    <property type="molecule type" value="Genomic_DNA"/>
</dbReference>